<name>A0A4Q1DAY3_9BACT</name>
<dbReference type="AlphaFoldDB" id="A0A4Q1DAY3"/>
<evidence type="ECO:0000256" key="1">
    <source>
        <dbReference type="SAM" id="Coils"/>
    </source>
</evidence>
<dbReference type="RefSeq" id="WP_129002331.1">
    <property type="nucleotide sequence ID" value="NZ_SDHZ01000001.1"/>
</dbReference>
<evidence type="ECO:0000313" key="3">
    <source>
        <dbReference type="EMBL" id="RXK86582.1"/>
    </source>
</evidence>
<reference evidence="3 4" key="1">
    <citation type="submission" date="2019-01" db="EMBL/GenBank/DDBJ databases">
        <title>Filimonas sp. strain TTM-71.</title>
        <authorList>
            <person name="Chen W.-M."/>
        </authorList>
    </citation>
    <scope>NUCLEOTIDE SEQUENCE [LARGE SCALE GENOMIC DNA]</scope>
    <source>
        <strain evidence="3 4">TTM-71</strain>
    </source>
</reference>
<dbReference type="EMBL" id="SDHZ01000001">
    <property type="protein sequence ID" value="RXK86582.1"/>
    <property type="molecule type" value="Genomic_DNA"/>
</dbReference>
<dbReference type="Pfam" id="PF13884">
    <property type="entry name" value="Peptidase_S74"/>
    <property type="match status" value="1"/>
</dbReference>
<gene>
    <name evidence="3" type="ORF">ESB13_07185</name>
</gene>
<organism evidence="3 4">
    <name type="scientific">Filimonas effusa</name>
    <dbReference type="NCBI Taxonomy" id="2508721"/>
    <lineage>
        <taxon>Bacteria</taxon>
        <taxon>Pseudomonadati</taxon>
        <taxon>Bacteroidota</taxon>
        <taxon>Chitinophagia</taxon>
        <taxon>Chitinophagales</taxon>
        <taxon>Chitinophagaceae</taxon>
        <taxon>Filimonas</taxon>
    </lineage>
</organism>
<feature type="coiled-coil region" evidence="1">
    <location>
        <begin position="629"/>
        <end position="656"/>
    </location>
</feature>
<dbReference type="Proteomes" id="UP000290545">
    <property type="component" value="Unassembled WGS sequence"/>
</dbReference>
<evidence type="ECO:0000259" key="2">
    <source>
        <dbReference type="PROSITE" id="PS51688"/>
    </source>
</evidence>
<keyword evidence="1" id="KW-0175">Coiled coil</keyword>
<proteinExistence type="predicted"/>
<protein>
    <submittedName>
        <fullName evidence="3">Tail fiber domain-containing protein</fullName>
    </submittedName>
</protein>
<evidence type="ECO:0000313" key="4">
    <source>
        <dbReference type="Proteomes" id="UP000290545"/>
    </source>
</evidence>
<keyword evidence="4" id="KW-1185">Reference proteome</keyword>
<dbReference type="PROSITE" id="PS51688">
    <property type="entry name" value="ICA"/>
    <property type="match status" value="1"/>
</dbReference>
<sequence length="660" mass="69212">MREAYGIIGGKKMPSKWLYTLLLSANVTIVMLCMAPAASAQVKLGNNITQRDSSAALEIESQRQVLLLPRINDTNTIVTTVKDGALIYYNNVPGGGLRKGLYLRSNNYWNYLPASGASPSWNTTGNTGTDGGQHFLGTTDNRSLLFKTNNITRMVMDGTTGYTGIGTLTPSATLHNAGSTVLEERLLSNFASDAAIGTAANTVDSFTLFRIPQNTAGRILTLPAPTNNVPGRIVCMVNSGTAGFTMAGIAIPASAAIMFIWNGTSWRPVADGIASASFSLSYQYRQPTTLGIGTEAMFFGAGDNNVALGYTALRNINTTGTNNVGIGQSPLNVGAEGSVVLGSSVATGSYKVAIGGQALYNGGGIECVGVGKFNIPGTSKANTAIGPVALYYSVSGANNTAAGYRACISGNTASSNLTALGWYCMTDSRGAGMTAMGAAAFDPSLGNSHPYCSALGYKAFFNDGVVSSSSGSSSGQLVNSVAMGALAQVVNTPGAIILGSTATGFTSNVGIGLYNPSYKVHVNGAVMASGSFVNLSDKRLKRELPPMVQALEKLMAVKGVSYSWKRDKAMQWGLTMDSLRHFGFVAQDLEKSFPEVVQTGSDSLRLKTVAYTALIPVLTQAIQEQQPFINALQQESSDLNNQVTLLQEAINELEKRAVSR</sequence>
<dbReference type="OrthoDB" id="1001730at2"/>
<comment type="caution">
    <text evidence="3">The sequence shown here is derived from an EMBL/GenBank/DDBJ whole genome shotgun (WGS) entry which is preliminary data.</text>
</comment>
<dbReference type="InterPro" id="IPR030392">
    <property type="entry name" value="S74_ICA"/>
</dbReference>
<feature type="domain" description="Peptidase S74" evidence="2">
    <location>
        <begin position="536"/>
        <end position="636"/>
    </location>
</feature>
<accession>A0A4Q1DAY3</accession>